<dbReference type="PANTHER" id="PTHR19288">
    <property type="entry name" value="4-NITROPHENYLPHOSPHATASE-RELATED"/>
    <property type="match status" value="1"/>
</dbReference>
<protein>
    <submittedName>
        <fullName evidence="1">HAD-superfamily hydrolase, subfamily IIA</fullName>
    </submittedName>
</protein>
<dbReference type="RefSeq" id="WP_048699694.1">
    <property type="nucleotide sequence ID" value="NZ_HG764815.1"/>
</dbReference>
<name>W6K001_9MICO</name>
<dbReference type="InterPro" id="IPR023214">
    <property type="entry name" value="HAD_sf"/>
</dbReference>
<dbReference type="AlphaFoldDB" id="W6K001"/>
<dbReference type="SUPFAM" id="SSF56784">
    <property type="entry name" value="HAD-like"/>
    <property type="match status" value="1"/>
</dbReference>
<dbReference type="Pfam" id="PF13344">
    <property type="entry name" value="Hydrolase_6"/>
    <property type="match status" value="1"/>
</dbReference>
<evidence type="ECO:0000313" key="1">
    <source>
        <dbReference type="EMBL" id="CCH74320.1"/>
    </source>
</evidence>
<dbReference type="OrthoDB" id="3400930at2"/>
<dbReference type="NCBIfam" id="TIGR01460">
    <property type="entry name" value="HAD-SF-IIA"/>
    <property type="match status" value="1"/>
</dbReference>
<dbReference type="EMBL" id="CAJA01000364">
    <property type="protein sequence ID" value="CCH74320.1"/>
    <property type="molecule type" value="Genomic_DNA"/>
</dbReference>
<dbReference type="PANTHER" id="PTHR19288:SF95">
    <property type="entry name" value="D-GLYCEROL 3-PHOSPHATE PHOSPHATASE"/>
    <property type="match status" value="1"/>
</dbReference>
<evidence type="ECO:0000313" key="2">
    <source>
        <dbReference type="Proteomes" id="UP000035763"/>
    </source>
</evidence>
<dbReference type="GO" id="GO:0016791">
    <property type="term" value="F:phosphatase activity"/>
    <property type="evidence" value="ECO:0007669"/>
    <property type="project" value="TreeGrafter"/>
</dbReference>
<dbReference type="GO" id="GO:0005737">
    <property type="term" value="C:cytoplasm"/>
    <property type="evidence" value="ECO:0007669"/>
    <property type="project" value="TreeGrafter"/>
</dbReference>
<dbReference type="Pfam" id="PF13242">
    <property type="entry name" value="Hydrolase_like"/>
    <property type="match status" value="1"/>
</dbReference>
<sequence>MAEASLLAAYRGIVCDLDGVVYRGPAAVEGAVEALNALPVPVVYATNNASRPPVEVAAHLADLGVRTTADRVVNSSMAGAAELAASAEPGARVLAVGGVGVQEALVSQGFQAVTSAEPVVAVLQGYGPQVTAADLAEAAYAIQAGARWVATNTDLTLPTDRGIAPGNGSLVHCVSLATGKQPFVVGKPEAPLYLMSSAVLDLDPATVLGVGDRLETDIAGASAAGMDGALVLTGVHGAHAAALAPLPERPRYVIAALADLMQPYAAAQAADGGFRCGAAELRIDGDRLVVAGDGNPVEVIRAGLAAIWSAIDGGLSAEEAARLAGQLPDRA</sequence>
<keyword evidence="2" id="KW-1185">Reference proteome</keyword>
<proteinExistence type="predicted"/>
<dbReference type="Proteomes" id="UP000035763">
    <property type="component" value="Unassembled WGS sequence"/>
</dbReference>
<comment type="caution">
    <text evidence="1">The sequence shown here is derived from an EMBL/GenBank/DDBJ whole genome shotgun (WGS) entry which is preliminary data.</text>
</comment>
<dbReference type="InterPro" id="IPR006357">
    <property type="entry name" value="HAD-SF_hydro_IIA"/>
</dbReference>
<reference evidence="1 2" key="1">
    <citation type="journal article" date="2013" name="ISME J.">
        <title>A metabolic model for members of the genus Tetrasphaera involved in enhanced biological phosphorus removal.</title>
        <authorList>
            <person name="Kristiansen R."/>
            <person name="Nguyen H.T.T."/>
            <person name="Saunders A.M."/>
            <person name="Nielsen J.L."/>
            <person name="Wimmer R."/>
            <person name="Le V.Q."/>
            <person name="McIlroy S.J."/>
            <person name="Petrovski S."/>
            <person name="Seviour R.J."/>
            <person name="Calteau A."/>
            <person name="Nielsen K.L."/>
            <person name="Nielsen P.H."/>
        </authorList>
    </citation>
    <scope>NUCLEOTIDE SEQUENCE [LARGE SCALE GENOMIC DNA]</scope>
    <source>
        <strain evidence="1 2">Ben110</strain>
    </source>
</reference>
<organism evidence="1 2">
    <name type="scientific">Nostocoides australiense Ben110</name>
    <dbReference type="NCBI Taxonomy" id="1193182"/>
    <lineage>
        <taxon>Bacteria</taxon>
        <taxon>Bacillati</taxon>
        <taxon>Actinomycetota</taxon>
        <taxon>Actinomycetes</taxon>
        <taxon>Micrococcales</taxon>
        <taxon>Intrasporangiaceae</taxon>
        <taxon>Nostocoides</taxon>
    </lineage>
</organism>
<accession>W6K001</accession>
<dbReference type="Gene3D" id="3.40.50.1000">
    <property type="entry name" value="HAD superfamily/HAD-like"/>
    <property type="match status" value="2"/>
</dbReference>
<dbReference type="InterPro" id="IPR036412">
    <property type="entry name" value="HAD-like_sf"/>
</dbReference>
<keyword evidence="1" id="KW-0378">Hydrolase</keyword>
<gene>
    <name evidence="1" type="ORF">BN11_4260002</name>
</gene>
<dbReference type="STRING" id="1193182.BN11_4260002"/>